<evidence type="ECO:0000313" key="3">
    <source>
        <dbReference type="Proteomes" id="UP000179023"/>
    </source>
</evidence>
<sequence>MKPIIAILAALIVIGGGFWLYVNNNNNFKTTDNMNDQAQAPASQNNFQPPSKNKQGDFNNTFKFSCSQIASTGEVRKIFSENISLVSDPIIDAFKNEKTIFCQYGTDNLGSVISVNTSYFDSASQALSSYETFGKYGGARMDTINVGIKGFYFYPDKNKNLERTLIFADNSDRFLTTIMAEEKFTHDKLISLAKLVNGNLNK</sequence>
<evidence type="ECO:0000313" key="2">
    <source>
        <dbReference type="EMBL" id="OGZ98282.1"/>
    </source>
</evidence>
<reference evidence="2 3" key="1">
    <citation type="journal article" date="2016" name="Nat. Commun.">
        <title>Thousands of microbial genomes shed light on interconnected biogeochemical processes in an aquifer system.</title>
        <authorList>
            <person name="Anantharaman K."/>
            <person name="Brown C.T."/>
            <person name="Hug L.A."/>
            <person name="Sharon I."/>
            <person name="Castelle C.J."/>
            <person name="Probst A.J."/>
            <person name="Thomas B.C."/>
            <person name="Singh A."/>
            <person name="Wilkins M.J."/>
            <person name="Karaoz U."/>
            <person name="Brodie E.L."/>
            <person name="Williams K.H."/>
            <person name="Hubbard S.S."/>
            <person name="Banfield J.F."/>
        </authorList>
    </citation>
    <scope>NUCLEOTIDE SEQUENCE [LARGE SCALE GENOMIC DNA]</scope>
</reference>
<feature type="region of interest" description="Disordered" evidence="1">
    <location>
        <begin position="32"/>
        <end position="52"/>
    </location>
</feature>
<organism evidence="2 3">
    <name type="scientific">Candidatus Sungbacteria bacterium RIFCSPHIGHO2_02_FULL_47_11</name>
    <dbReference type="NCBI Taxonomy" id="1802270"/>
    <lineage>
        <taxon>Bacteria</taxon>
        <taxon>Candidatus Sungiibacteriota</taxon>
    </lineage>
</organism>
<name>A0A1G2KFQ5_9BACT</name>
<protein>
    <submittedName>
        <fullName evidence="2">Uncharacterized protein</fullName>
    </submittedName>
</protein>
<gene>
    <name evidence="2" type="ORF">A3C07_01575</name>
</gene>
<proteinExistence type="predicted"/>
<feature type="compositionally biased region" description="Polar residues" evidence="1">
    <location>
        <begin position="37"/>
        <end position="52"/>
    </location>
</feature>
<dbReference type="Proteomes" id="UP000179023">
    <property type="component" value="Unassembled WGS sequence"/>
</dbReference>
<dbReference type="AlphaFoldDB" id="A0A1G2KFQ5"/>
<dbReference type="EMBL" id="MHQI01000070">
    <property type="protein sequence ID" value="OGZ98282.1"/>
    <property type="molecule type" value="Genomic_DNA"/>
</dbReference>
<evidence type="ECO:0000256" key="1">
    <source>
        <dbReference type="SAM" id="MobiDB-lite"/>
    </source>
</evidence>
<comment type="caution">
    <text evidence="2">The sequence shown here is derived from an EMBL/GenBank/DDBJ whole genome shotgun (WGS) entry which is preliminary data.</text>
</comment>
<accession>A0A1G2KFQ5</accession>